<feature type="binding site" evidence="13">
    <location>
        <position position="304"/>
    </location>
    <ligand>
        <name>IMP</name>
        <dbReference type="ChEBI" id="CHEBI:58053"/>
    </ligand>
</feature>
<evidence type="ECO:0000256" key="14">
    <source>
        <dbReference type="PIRSR" id="PIRSR000130-1"/>
    </source>
</evidence>
<evidence type="ECO:0000313" key="22">
    <source>
        <dbReference type="Proteomes" id="UP000435649"/>
    </source>
</evidence>
<evidence type="ECO:0000256" key="13">
    <source>
        <dbReference type="HAMAP-Rule" id="MF_01964"/>
    </source>
</evidence>
<keyword evidence="10 13" id="KW-0520">NAD</keyword>
<feature type="binding site" description="in other chain" evidence="13 16">
    <location>
        <position position="301"/>
    </location>
    <ligand>
        <name>K(+)</name>
        <dbReference type="ChEBI" id="CHEBI:29103"/>
        <note>ligand shared between two tetrameric partners</note>
    </ligand>
</feature>
<feature type="binding site" description="in other chain" evidence="13 16">
    <location>
        <position position="303"/>
    </location>
    <ligand>
        <name>K(+)</name>
        <dbReference type="ChEBI" id="CHEBI:29103"/>
        <note>ligand shared between two tetrameric partners</note>
    </ligand>
</feature>
<evidence type="ECO:0000259" key="20">
    <source>
        <dbReference type="PROSITE" id="PS51371"/>
    </source>
</evidence>
<comment type="caution">
    <text evidence="13">Lacks conserved residue(s) required for the propagation of feature annotation.</text>
</comment>
<dbReference type="PANTHER" id="PTHR11911:SF111">
    <property type="entry name" value="INOSINE-5'-MONOPHOSPHATE DEHYDROGENASE"/>
    <property type="match status" value="1"/>
</dbReference>
<proteinExistence type="inferred from homology"/>
<evidence type="ECO:0000256" key="8">
    <source>
        <dbReference type="ARBA" id="ARBA00022958"/>
    </source>
</evidence>
<evidence type="ECO:0000256" key="18">
    <source>
        <dbReference type="RuleBase" id="RU003927"/>
    </source>
</evidence>
<evidence type="ECO:0000256" key="6">
    <source>
        <dbReference type="ARBA" id="ARBA00022749"/>
    </source>
</evidence>
<dbReference type="SUPFAM" id="SSF54631">
    <property type="entry name" value="CBS-domain pair"/>
    <property type="match status" value="1"/>
</dbReference>
<reference evidence="21 22" key="1">
    <citation type="submission" date="2019-08" db="EMBL/GenBank/DDBJ databases">
        <title>In-depth cultivation of the pig gut microbiome towards novel bacterial diversity and tailored functional studies.</title>
        <authorList>
            <person name="Wylensek D."/>
            <person name="Hitch T.C.A."/>
            <person name="Clavel T."/>
        </authorList>
    </citation>
    <scope>NUCLEOTIDE SEQUENCE [LARGE SCALE GENOMIC DNA]</scope>
    <source>
        <strain evidence="21 22">BBE-744-WT-12</strain>
    </source>
</reference>
<feature type="binding site" evidence="13">
    <location>
        <position position="418"/>
    </location>
    <ligand>
        <name>IMP</name>
        <dbReference type="ChEBI" id="CHEBI:58053"/>
    </ligand>
</feature>
<feature type="domain" description="CBS" evidence="20">
    <location>
        <begin position="155"/>
        <end position="212"/>
    </location>
</feature>
<dbReference type="SMART" id="SM01240">
    <property type="entry name" value="IMPDH"/>
    <property type="match status" value="1"/>
</dbReference>
<dbReference type="GO" id="GO:0006183">
    <property type="term" value="P:GTP biosynthetic process"/>
    <property type="evidence" value="ECO:0007669"/>
    <property type="project" value="TreeGrafter"/>
</dbReference>
<keyword evidence="9 13" id="KW-0560">Oxidoreductase</keyword>
<evidence type="ECO:0000256" key="10">
    <source>
        <dbReference type="ARBA" id="ARBA00023027"/>
    </source>
</evidence>
<dbReference type="GO" id="GO:0000166">
    <property type="term" value="F:nucleotide binding"/>
    <property type="evidence" value="ECO:0007669"/>
    <property type="project" value="UniProtKB-UniRule"/>
</dbReference>
<keyword evidence="6 13" id="KW-0332">GMP biosynthesis</keyword>
<evidence type="ECO:0000256" key="19">
    <source>
        <dbReference type="RuleBase" id="RU003928"/>
    </source>
</evidence>
<comment type="similarity">
    <text evidence="2 13 18">Belongs to the IMPDH/GMPR family.</text>
</comment>
<feature type="binding site" evidence="13">
    <location>
        <position position="472"/>
    </location>
    <ligand>
        <name>K(+)</name>
        <dbReference type="ChEBI" id="CHEBI:29103"/>
        <note>ligand shared between two tetrameric partners</note>
    </ligand>
</feature>
<keyword evidence="22" id="KW-1185">Reference proteome</keyword>
<evidence type="ECO:0000256" key="15">
    <source>
        <dbReference type="PIRSR" id="PIRSR000130-3"/>
    </source>
</evidence>
<dbReference type="GO" id="GO:0003938">
    <property type="term" value="F:IMP dehydrogenase activity"/>
    <property type="evidence" value="ECO:0007669"/>
    <property type="project" value="UniProtKB-UniRule"/>
</dbReference>
<comment type="cofactor">
    <cofactor evidence="1 13">
        <name>K(+)</name>
        <dbReference type="ChEBI" id="CHEBI:29103"/>
    </cofactor>
</comment>
<dbReference type="AlphaFoldDB" id="A0A844G106"/>
<feature type="domain" description="CBS" evidence="20">
    <location>
        <begin position="93"/>
        <end position="151"/>
    </location>
</feature>
<dbReference type="CDD" id="cd00381">
    <property type="entry name" value="IMPDH"/>
    <property type="match status" value="1"/>
</dbReference>
<feature type="active site" description="Proton acceptor" evidence="13 14">
    <location>
        <position position="403"/>
    </location>
</feature>
<evidence type="ECO:0000256" key="4">
    <source>
        <dbReference type="ARBA" id="ARBA00022723"/>
    </source>
</evidence>
<dbReference type="EMBL" id="VUNS01000003">
    <property type="protein sequence ID" value="MST96268.1"/>
    <property type="molecule type" value="Genomic_DNA"/>
</dbReference>
<evidence type="ECO:0000256" key="5">
    <source>
        <dbReference type="ARBA" id="ARBA00022737"/>
    </source>
</evidence>
<feature type="binding site" evidence="13">
    <location>
        <begin position="338"/>
        <end position="340"/>
    </location>
    <ligand>
        <name>IMP</name>
        <dbReference type="ChEBI" id="CHEBI:58053"/>
    </ligand>
</feature>
<dbReference type="CDD" id="cd04601">
    <property type="entry name" value="CBS_pair_IMPDH"/>
    <property type="match status" value="1"/>
</dbReference>
<dbReference type="SMART" id="SM00116">
    <property type="entry name" value="CBS"/>
    <property type="match status" value="2"/>
</dbReference>
<evidence type="ECO:0000256" key="9">
    <source>
        <dbReference type="ARBA" id="ARBA00023002"/>
    </source>
</evidence>
<dbReference type="HAMAP" id="MF_01964">
    <property type="entry name" value="IMPDH"/>
    <property type="match status" value="1"/>
</dbReference>
<comment type="subunit">
    <text evidence="3 13">Homotetramer.</text>
</comment>
<evidence type="ECO:0000256" key="3">
    <source>
        <dbReference type="ARBA" id="ARBA00011881"/>
    </source>
</evidence>
<dbReference type="GO" id="GO:0006177">
    <property type="term" value="P:GMP biosynthetic process"/>
    <property type="evidence" value="ECO:0007669"/>
    <property type="project" value="UniProtKB-UniRule"/>
</dbReference>
<dbReference type="SUPFAM" id="SSF51412">
    <property type="entry name" value="Inosine monophosphate dehydrogenase (IMPDH)"/>
    <property type="match status" value="1"/>
</dbReference>
<gene>
    <name evidence="13 21" type="primary">guaB</name>
    <name evidence="21" type="ORF">FYJ85_04300</name>
</gene>
<keyword evidence="11 17" id="KW-0129">CBS domain</keyword>
<dbReference type="FunFam" id="3.20.20.70:FF:000003">
    <property type="entry name" value="GMP reductase"/>
    <property type="match status" value="1"/>
</dbReference>
<accession>A0A844G106</accession>
<dbReference type="InterPro" id="IPR046342">
    <property type="entry name" value="CBS_dom_sf"/>
</dbReference>
<dbReference type="InterPro" id="IPR013785">
    <property type="entry name" value="Aldolase_TIM"/>
</dbReference>
<evidence type="ECO:0000256" key="7">
    <source>
        <dbReference type="ARBA" id="ARBA00022755"/>
    </source>
</evidence>
<dbReference type="Proteomes" id="UP000435649">
    <property type="component" value="Unassembled WGS sequence"/>
</dbReference>
<feature type="binding site" evidence="13">
    <location>
        <begin position="385"/>
        <end position="389"/>
    </location>
    <ligand>
        <name>IMP</name>
        <dbReference type="ChEBI" id="CHEBI:58053"/>
    </ligand>
</feature>
<feature type="binding site" evidence="13">
    <location>
        <position position="248"/>
    </location>
    <ligand>
        <name>NAD(+)</name>
        <dbReference type="ChEBI" id="CHEBI:57540"/>
    </ligand>
</feature>
<keyword evidence="4 13" id="KW-0479">Metal-binding</keyword>
<comment type="catalytic activity">
    <reaction evidence="12 13 19">
        <text>IMP + NAD(+) + H2O = XMP + NADH + H(+)</text>
        <dbReference type="Rhea" id="RHEA:11708"/>
        <dbReference type="ChEBI" id="CHEBI:15377"/>
        <dbReference type="ChEBI" id="CHEBI:15378"/>
        <dbReference type="ChEBI" id="CHEBI:57464"/>
        <dbReference type="ChEBI" id="CHEBI:57540"/>
        <dbReference type="ChEBI" id="CHEBI:57945"/>
        <dbReference type="ChEBI" id="CHEBI:58053"/>
        <dbReference type="EC" id="1.1.1.205"/>
    </reaction>
</comment>
<dbReference type="GO" id="GO:0046872">
    <property type="term" value="F:metal ion binding"/>
    <property type="evidence" value="ECO:0007669"/>
    <property type="project" value="UniProtKB-UniRule"/>
</dbReference>
<feature type="active site" description="Thioimidate intermediate" evidence="13 14">
    <location>
        <position position="306"/>
    </location>
</feature>
<keyword evidence="7 13" id="KW-0658">Purine biosynthesis</keyword>
<evidence type="ECO:0000256" key="1">
    <source>
        <dbReference type="ARBA" id="ARBA00001958"/>
    </source>
</evidence>
<comment type="function">
    <text evidence="13">Catalyzes the conversion of inosine 5'-phosphate (IMP) to xanthosine 5'-phosphate (XMP), the first committed and rate-limiting step in the de novo synthesis of guanine nucleotides, and therefore plays an important role in the regulation of cell growth.</text>
</comment>
<keyword evidence="5" id="KW-0677">Repeat</keyword>
<feature type="binding site" evidence="13">
    <location>
        <begin position="361"/>
        <end position="362"/>
    </location>
    <ligand>
        <name>IMP</name>
        <dbReference type="ChEBI" id="CHEBI:58053"/>
    </ligand>
</feature>
<evidence type="ECO:0000256" key="16">
    <source>
        <dbReference type="PIRSR" id="PIRSR000130-4"/>
    </source>
</evidence>
<dbReference type="InterPro" id="IPR001093">
    <property type="entry name" value="IMP_DH_GMPRt"/>
</dbReference>
<feature type="binding site" evidence="13">
    <location>
        <position position="474"/>
    </location>
    <ligand>
        <name>K(+)</name>
        <dbReference type="ChEBI" id="CHEBI:29103"/>
        <note>ligand shared between two tetrameric partners</note>
    </ligand>
</feature>
<evidence type="ECO:0000256" key="12">
    <source>
        <dbReference type="ARBA" id="ARBA00048028"/>
    </source>
</evidence>
<comment type="caution">
    <text evidence="21">The sequence shown here is derived from an EMBL/GenBank/DDBJ whole genome shotgun (WGS) entry which is preliminary data.</text>
</comment>
<dbReference type="PIRSF" id="PIRSF000130">
    <property type="entry name" value="IMPDH"/>
    <property type="match status" value="1"/>
</dbReference>
<name>A0A844G106_9BACT</name>
<dbReference type="Gene3D" id="3.20.20.70">
    <property type="entry name" value="Aldolase class I"/>
    <property type="match status" value="1"/>
</dbReference>
<comment type="activity regulation">
    <text evidence="13">Mycophenolic acid (MPA) is a non-competitive inhibitor that prevents formation of the closed enzyme conformation by binding to the same site as the amobile flap. In contrast, mizoribine monophosphate (MZP) is a competitive inhibitor that induces the closed conformation. MPA is a potent inhibitor of mammalian IMPDHs but a poor inhibitor of the bacterial enzymes. MZP is a more potent inhibitor of bacterial IMPDH.</text>
</comment>
<evidence type="ECO:0000256" key="2">
    <source>
        <dbReference type="ARBA" id="ARBA00005502"/>
    </source>
</evidence>
<feature type="binding site" evidence="13 15">
    <location>
        <begin position="299"/>
        <end position="301"/>
    </location>
    <ligand>
        <name>NAD(+)</name>
        <dbReference type="ChEBI" id="CHEBI:57540"/>
    </ligand>
</feature>
<evidence type="ECO:0000256" key="11">
    <source>
        <dbReference type="ARBA" id="ARBA00023122"/>
    </source>
</evidence>
<dbReference type="UniPathway" id="UPA00601">
    <property type="reaction ID" value="UER00295"/>
</dbReference>
<sequence>MAAFEFEGLTFDDISLVTQYADFLPHDADVSSRFSRNVKLNIPFVSAAMDTVTESAMAIAMAQLGGIGVIHKNLPVERQADEVRKVKYYLNGIIRTPVVFREDQTVEEMMNEKRARKYSFSGFPIVDAAGGLVGIITARDIKFLTDYRIKIRDVMTKKPVIARDGVSMQEAYRIMLENKVGKLPMVDANGRLTGLYSFLDVKTLISKEEPDYNRDDHHQLRAAAGIGPYDFERAEALVNAGVDVLVLDTAHGHSKGVIETVKELKNIYGGRVDVVAGNIATAEAGKALADAGADGIKVGIGPGSICTTRVVAGVGVPQVTAVYEVARAVPSDIPVIADGGIKQSGDVAKAIAVGASCVMMGSALAGTSESTGEVTLHQGRSYVIYRGMGSLAAMKTGKGSRERYGQDDVDDECKLVPQGIEGMVPFRGPVANVIIQFVGGLRYSFGYCGARTVPEFQRKAKMVRVTAAGLREAHPHDVTMVKDAPNYSGN</sequence>
<feature type="binding site" description="in other chain" evidence="13 16">
    <location>
        <position position="306"/>
    </location>
    <ligand>
        <name>K(+)</name>
        <dbReference type="ChEBI" id="CHEBI:29103"/>
        <note>ligand shared between two tetrameric partners</note>
    </ligand>
</feature>
<organism evidence="21 22">
    <name type="scientific">Victivallis lenta</name>
    <dbReference type="NCBI Taxonomy" id="2606640"/>
    <lineage>
        <taxon>Bacteria</taxon>
        <taxon>Pseudomonadati</taxon>
        <taxon>Lentisphaerota</taxon>
        <taxon>Lentisphaeria</taxon>
        <taxon>Victivallales</taxon>
        <taxon>Victivallaceae</taxon>
        <taxon>Victivallis</taxon>
    </lineage>
</organism>
<dbReference type="InterPro" id="IPR005990">
    <property type="entry name" value="IMP_DH"/>
</dbReference>
<dbReference type="Pfam" id="PF00571">
    <property type="entry name" value="CBS"/>
    <property type="match status" value="2"/>
</dbReference>
<dbReference type="InterPro" id="IPR000644">
    <property type="entry name" value="CBS_dom"/>
</dbReference>
<dbReference type="NCBIfam" id="TIGR01302">
    <property type="entry name" value="IMP_dehydrog"/>
    <property type="match status" value="1"/>
</dbReference>
<dbReference type="Pfam" id="PF00478">
    <property type="entry name" value="IMPDH"/>
    <property type="match status" value="1"/>
</dbReference>
<evidence type="ECO:0000256" key="17">
    <source>
        <dbReference type="PROSITE-ProRule" id="PRU00703"/>
    </source>
</evidence>
<dbReference type="PANTHER" id="PTHR11911">
    <property type="entry name" value="INOSINE-5-MONOPHOSPHATE DEHYDROGENASE RELATED"/>
    <property type="match status" value="1"/>
</dbReference>
<dbReference type="EC" id="1.1.1.205" evidence="13 19"/>
<comment type="pathway">
    <text evidence="13 19">Purine metabolism; XMP biosynthesis via de novo pathway; XMP from IMP: step 1/1.</text>
</comment>
<dbReference type="PROSITE" id="PS51371">
    <property type="entry name" value="CBS"/>
    <property type="match status" value="2"/>
</dbReference>
<keyword evidence="8 13" id="KW-0630">Potassium</keyword>
<feature type="binding site" evidence="15">
    <location>
        <begin position="248"/>
        <end position="250"/>
    </location>
    <ligand>
        <name>NAD(+)</name>
        <dbReference type="ChEBI" id="CHEBI:57540"/>
    </ligand>
</feature>
<dbReference type="InterPro" id="IPR015875">
    <property type="entry name" value="IMP_DH/GMP_Rdtase_CS"/>
</dbReference>
<dbReference type="PROSITE" id="PS00487">
    <property type="entry name" value="IMP_DH_GMP_RED"/>
    <property type="match status" value="1"/>
</dbReference>
<protein>
    <recommendedName>
        <fullName evidence="13 19">Inosine-5'-monophosphate dehydrogenase</fullName>
        <shortName evidence="13">IMP dehydrogenase</shortName>
        <shortName evidence="13">IMPD</shortName>
        <shortName evidence="13">IMPDH</shortName>
        <ecNumber evidence="13 19">1.1.1.205</ecNumber>
    </recommendedName>
</protein>
<evidence type="ECO:0000313" key="21">
    <source>
        <dbReference type="EMBL" id="MST96268.1"/>
    </source>
</evidence>